<sequence length="145" mass="16181">MRRIVVRNSPVHGRGVFALVDLQPGTYLLEYKGELVSWKNAQQAYALSGNEDGHTFFFALDDARVIDGARGGNSARWLNHSCTPNCEAEQDDDRVFIRTTRPIGKGAELFIDYQLQVEGRRTAAITRRYACRCRVAGCRGTMLAG</sequence>
<dbReference type="PANTHER" id="PTHR22884">
    <property type="entry name" value="SET DOMAIN PROTEINS"/>
    <property type="match status" value="1"/>
</dbReference>
<dbReference type="InterPro" id="IPR050777">
    <property type="entry name" value="SET2_Histone-Lys_MeTrsfase"/>
</dbReference>
<evidence type="ECO:0000256" key="3">
    <source>
        <dbReference type="ARBA" id="ARBA00022603"/>
    </source>
</evidence>
<evidence type="ECO:0000256" key="1">
    <source>
        <dbReference type="ARBA" id="ARBA00004286"/>
    </source>
</evidence>
<dbReference type="InterPro" id="IPR046341">
    <property type="entry name" value="SET_dom_sf"/>
</dbReference>
<dbReference type="InterPro" id="IPR001214">
    <property type="entry name" value="SET_dom"/>
</dbReference>
<name>A0A4R0X9I2_9BURK</name>
<comment type="caution">
    <text evidence="7">The sequence shown here is derived from an EMBL/GenBank/DDBJ whole genome shotgun (WGS) entry which is preliminary data.</text>
</comment>
<reference evidence="7 8" key="1">
    <citation type="submission" date="2017-02" db="EMBL/GenBank/DDBJ databases">
        <title>Paraburkholderia sophoroidis sp. nov. and Paraburkholderia steynii sp. nov. rhizobial symbionts of the fynbos legume Hypocalyptus sophoroides.</title>
        <authorList>
            <person name="Steenkamp E.T."/>
            <person name="Beukes C.W."/>
            <person name="Van Zyl E."/>
            <person name="Avontuur J."/>
            <person name="Chan W.Y."/>
            <person name="Hassen A."/>
            <person name="Palmer M."/>
            <person name="Mthombeni L."/>
            <person name="Phalane F."/>
            <person name="Sereme K."/>
            <person name="Venter S.N."/>
        </authorList>
    </citation>
    <scope>NUCLEOTIDE SEQUENCE [LARGE SCALE GENOMIC DNA]</scope>
    <source>
        <strain evidence="7 8">HC1.1ba</strain>
    </source>
</reference>
<keyword evidence="2" id="KW-0158">Chromosome</keyword>
<evidence type="ECO:0000259" key="6">
    <source>
        <dbReference type="PROSITE" id="PS50280"/>
    </source>
</evidence>
<evidence type="ECO:0000256" key="2">
    <source>
        <dbReference type="ARBA" id="ARBA00022454"/>
    </source>
</evidence>
<evidence type="ECO:0000313" key="8">
    <source>
        <dbReference type="Proteomes" id="UP000294200"/>
    </source>
</evidence>
<organism evidence="7 8">
    <name type="scientific">Paraburkholderia steynii</name>
    <dbReference type="NCBI Taxonomy" id="1245441"/>
    <lineage>
        <taxon>Bacteria</taxon>
        <taxon>Pseudomonadati</taxon>
        <taxon>Pseudomonadota</taxon>
        <taxon>Betaproteobacteria</taxon>
        <taxon>Burkholderiales</taxon>
        <taxon>Burkholderiaceae</taxon>
        <taxon>Paraburkholderia</taxon>
    </lineage>
</organism>
<keyword evidence="5" id="KW-0949">S-adenosyl-L-methionine</keyword>
<dbReference type="GO" id="GO:0005694">
    <property type="term" value="C:chromosome"/>
    <property type="evidence" value="ECO:0007669"/>
    <property type="project" value="UniProtKB-SubCell"/>
</dbReference>
<dbReference type="SMART" id="SM00317">
    <property type="entry name" value="SET"/>
    <property type="match status" value="1"/>
</dbReference>
<protein>
    <submittedName>
        <fullName evidence="7">SET domain-containing protein-lysine N-methyltransferase</fullName>
    </submittedName>
</protein>
<dbReference type="Pfam" id="PF00856">
    <property type="entry name" value="SET"/>
    <property type="match status" value="1"/>
</dbReference>
<accession>A0A4R0X9I2</accession>
<dbReference type="SUPFAM" id="SSF82199">
    <property type="entry name" value="SET domain"/>
    <property type="match status" value="1"/>
</dbReference>
<dbReference type="Gene3D" id="2.170.270.10">
    <property type="entry name" value="SET domain"/>
    <property type="match status" value="1"/>
</dbReference>
<dbReference type="Proteomes" id="UP000294200">
    <property type="component" value="Unassembled WGS sequence"/>
</dbReference>
<evidence type="ECO:0000256" key="4">
    <source>
        <dbReference type="ARBA" id="ARBA00022679"/>
    </source>
</evidence>
<evidence type="ECO:0000313" key="7">
    <source>
        <dbReference type="EMBL" id="TCG04240.1"/>
    </source>
</evidence>
<evidence type="ECO:0000256" key="5">
    <source>
        <dbReference type="ARBA" id="ARBA00022691"/>
    </source>
</evidence>
<dbReference type="GO" id="GO:0008168">
    <property type="term" value="F:methyltransferase activity"/>
    <property type="evidence" value="ECO:0007669"/>
    <property type="project" value="UniProtKB-KW"/>
</dbReference>
<gene>
    <name evidence="7" type="ORF">BZM27_42350</name>
</gene>
<dbReference type="GO" id="GO:0032259">
    <property type="term" value="P:methylation"/>
    <property type="evidence" value="ECO:0007669"/>
    <property type="project" value="UniProtKB-KW"/>
</dbReference>
<feature type="domain" description="SET" evidence="6">
    <location>
        <begin position="2"/>
        <end position="114"/>
    </location>
</feature>
<comment type="subcellular location">
    <subcellularLocation>
        <location evidence="1">Chromosome</location>
    </subcellularLocation>
</comment>
<dbReference type="EMBL" id="MWML01000273">
    <property type="protein sequence ID" value="TCG04240.1"/>
    <property type="molecule type" value="Genomic_DNA"/>
</dbReference>
<keyword evidence="4 7" id="KW-0808">Transferase</keyword>
<proteinExistence type="predicted"/>
<dbReference type="AlphaFoldDB" id="A0A4R0X9I2"/>
<keyword evidence="8" id="KW-1185">Reference proteome</keyword>
<keyword evidence="3 7" id="KW-0489">Methyltransferase</keyword>
<dbReference type="PROSITE" id="PS50280">
    <property type="entry name" value="SET"/>
    <property type="match status" value="1"/>
</dbReference>